<feature type="region of interest" description="Disordered" evidence="1">
    <location>
        <begin position="40"/>
        <end position="60"/>
    </location>
</feature>
<feature type="non-terminal residue" evidence="2">
    <location>
        <position position="60"/>
    </location>
</feature>
<feature type="non-terminal residue" evidence="2">
    <location>
        <position position="1"/>
    </location>
</feature>
<accession>A0A8S3DQI4</accession>
<dbReference type="AlphaFoldDB" id="A0A8S3DQI4"/>
<name>A0A8S3DQI4_9BILA</name>
<proteinExistence type="predicted"/>
<organism evidence="2 3">
    <name type="scientific">Rotaria magnacalcarata</name>
    <dbReference type="NCBI Taxonomy" id="392030"/>
    <lineage>
        <taxon>Eukaryota</taxon>
        <taxon>Metazoa</taxon>
        <taxon>Spiralia</taxon>
        <taxon>Gnathifera</taxon>
        <taxon>Rotifera</taxon>
        <taxon>Eurotatoria</taxon>
        <taxon>Bdelloidea</taxon>
        <taxon>Philodinida</taxon>
        <taxon>Philodinidae</taxon>
        <taxon>Rotaria</taxon>
    </lineage>
</organism>
<evidence type="ECO:0000313" key="2">
    <source>
        <dbReference type="EMBL" id="CAF5021693.1"/>
    </source>
</evidence>
<feature type="compositionally biased region" description="Polar residues" evidence="1">
    <location>
        <begin position="41"/>
        <end position="60"/>
    </location>
</feature>
<comment type="caution">
    <text evidence="2">The sequence shown here is derived from an EMBL/GenBank/DDBJ whole genome shotgun (WGS) entry which is preliminary data.</text>
</comment>
<protein>
    <submittedName>
        <fullName evidence="2">Uncharacterized protein</fullName>
    </submittedName>
</protein>
<dbReference type="Proteomes" id="UP000676336">
    <property type="component" value="Unassembled WGS sequence"/>
</dbReference>
<evidence type="ECO:0000313" key="3">
    <source>
        <dbReference type="Proteomes" id="UP000676336"/>
    </source>
</evidence>
<dbReference type="EMBL" id="CAJOBI010212529">
    <property type="protein sequence ID" value="CAF5021693.1"/>
    <property type="molecule type" value="Genomic_DNA"/>
</dbReference>
<sequence>TDPQRLKHVRRVESVHVSSASGAKTSLITPDVWQTDPIVTKKSSSIAQQEKSSKKTNASE</sequence>
<evidence type="ECO:0000256" key="1">
    <source>
        <dbReference type="SAM" id="MobiDB-lite"/>
    </source>
</evidence>
<reference evidence="2" key="1">
    <citation type="submission" date="2021-02" db="EMBL/GenBank/DDBJ databases">
        <authorList>
            <person name="Nowell W R."/>
        </authorList>
    </citation>
    <scope>NUCLEOTIDE SEQUENCE</scope>
</reference>
<gene>
    <name evidence="2" type="ORF">SMN809_LOCUS57668</name>
</gene>